<dbReference type="InterPro" id="IPR029045">
    <property type="entry name" value="ClpP/crotonase-like_dom_sf"/>
</dbReference>
<dbReference type="CDD" id="cd06558">
    <property type="entry name" value="crotonase-like"/>
    <property type="match status" value="1"/>
</dbReference>
<keyword evidence="2" id="KW-1185">Reference proteome</keyword>
<dbReference type="PANTHER" id="PTHR43684:SF11">
    <property type="entry name" value="CHROMO DOMAIN-CONTAINING PROTEIN"/>
    <property type="match status" value="1"/>
</dbReference>
<dbReference type="Pfam" id="PF00378">
    <property type="entry name" value="ECH_1"/>
    <property type="match status" value="1"/>
</dbReference>
<sequence>MKTRKGSRQGMLSKLVPIAKKTVIKVDDEIEILIREVTEELKETEEFRELFAQMECSESEDISMLKESDNRENACSSDLVSKECLDGNSVKLCKNILQNDEYFEGHSFQVVQNDHPYSVTKSNLVGNNNRNKIKDTYSSLSFSQIDTKRTSGKPEIIVLSQDICGIEAESELSVASCIGNDDCLEETNENEDQKSNLIYENVKGSDIPVVVKRIKENSLSLEPGVRKAENLIISSSKRNEVISRKNVIKSEKKYSSQAQNYHISSMDRVKKEKVEGDVNELHNNISSSDNMGKESICSSVNNNSSVNLLNNGDVLLEGVVSKIQKKLAEENDDFSFKQSMSCVGNTCDEKFSVSMLRKNLQNKISSCQTPDFSEGDCSTVSSSIPIQNHVKTESESSYLLDDSSSGCSDASQLADVKSFRKRSKGSELEKLYESLREIPWAQDWSPTGIVMKRSIIRRSGRLSGTDLKAHSRCSTPAGSSLFRRVQPSRQKIIQSGGRNQKKQHVLKHKSTKSFCRDCHLCTISHHKHPTSFLNKNKSSFMKVLTPVKQKVCKNQTTFDRKNEIKVFNKKKKKPKKEKKLEEIKNAANISVSKVSELKNIKDFSGKNMTKCLKQKLTRESKEKVPEKKIINETTLGNAQKEKCYNDQTLNNMKSSSNKTYRTDTSLHKKLSIKPTSLKSSESGSKHRKKKNISRLKQKKDDRNTLTEVAKEKGSLLRVALHPLDRVHLCANQDGGEGPSSFLKNLYVSQQETSLKADIYKKIHTAWNDLDKISCKHGVPTVSGYLTHPTGKPISSMLREVQESIVDSIEEDKISKRKKALEEDNLRLSKRQSECAFRYREIAVKKHHNYIQIILVPNTIRKNALNLECLRELKEAVIAARKDPGCKVLLINSYGSIFCSGLDLAVLVGLQKKQIAEELALAVKDLLFTLACFPKPLVAAVNGLTVGLGVTLLTYCDVVFASDKAVFYMPYCKLGYVPEGAATLTLPQVVGSTVASDMLLRGCRATALQAQSFGLVSEVIWPTRLMEEAIPHVQAMAANHSQVMEATKAMMRCHLWEKLKITLDNEAYILPKQWLTPLCQQAIKEAIESQMLWEV</sequence>
<proteinExistence type="predicted"/>
<accession>A0ABM1BLK2</accession>
<evidence type="ECO:0000313" key="3">
    <source>
        <dbReference type="RefSeq" id="XP_013784448.2"/>
    </source>
</evidence>
<feature type="compositionally biased region" description="Polar residues" evidence="1">
    <location>
        <begin position="646"/>
        <end position="659"/>
    </location>
</feature>
<feature type="region of interest" description="Disordered" evidence="1">
    <location>
        <begin position="646"/>
        <end position="705"/>
    </location>
</feature>
<organism evidence="2 3">
    <name type="scientific">Limulus polyphemus</name>
    <name type="common">Atlantic horseshoe crab</name>
    <dbReference type="NCBI Taxonomy" id="6850"/>
    <lineage>
        <taxon>Eukaryota</taxon>
        <taxon>Metazoa</taxon>
        <taxon>Ecdysozoa</taxon>
        <taxon>Arthropoda</taxon>
        <taxon>Chelicerata</taxon>
        <taxon>Merostomata</taxon>
        <taxon>Xiphosura</taxon>
        <taxon>Limulidae</taxon>
        <taxon>Limulus</taxon>
    </lineage>
</organism>
<feature type="compositionally biased region" description="Basic residues" evidence="1">
    <location>
        <begin position="685"/>
        <end position="697"/>
    </location>
</feature>
<dbReference type="InterPro" id="IPR001753">
    <property type="entry name" value="Enoyl-CoA_hydra/iso"/>
</dbReference>
<dbReference type="Gene3D" id="3.90.226.10">
    <property type="entry name" value="2-enoyl-CoA Hydratase, Chain A, domain 1"/>
    <property type="match status" value="1"/>
</dbReference>
<dbReference type="PANTHER" id="PTHR43684">
    <property type="match status" value="1"/>
</dbReference>
<dbReference type="InterPro" id="IPR051053">
    <property type="entry name" value="ECH/Chromodomain_protein"/>
</dbReference>
<evidence type="ECO:0000313" key="2">
    <source>
        <dbReference type="Proteomes" id="UP000694941"/>
    </source>
</evidence>
<protein>
    <submittedName>
        <fullName evidence="3">Uncharacterized protein LOC106468559 isoform X1</fullName>
    </submittedName>
</protein>
<dbReference type="RefSeq" id="XP_013784448.2">
    <property type="nucleotide sequence ID" value="XM_013928994.2"/>
</dbReference>
<gene>
    <name evidence="3" type="primary">LOC106468559</name>
</gene>
<dbReference type="SUPFAM" id="SSF52096">
    <property type="entry name" value="ClpP/crotonase"/>
    <property type="match status" value="1"/>
</dbReference>
<feature type="compositionally biased region" description="Polar residues" evidence="1">
    <location>
        <begin position="673"/>
        <end position="682"/>
    </location>
</feature>
<evidence type="ECO:0000256" key="1">
    <source>
        <dbReference type="SAM" id="MobiDB-lite"/>
    </source>
</evidence>
<name>A0ABM1BLK2_LIMPO</name>
<dbReference type="GeneID" id="106468559"/>
<dbReference type="Proteomes" id="UP000694941">
    <property type="component" value="Unplaced"/>
</dbReference>
<reference evidence="3" key="1">
    <citation type="submission" date="2025-08" db="UniProtKB">
        <authorList>
            <consortium name="RefSeq"/>
        </authorList>
    </citation>
    <scope>IDENTIFICATION</scope>
    <source>
        <tissue evidence="3">Muscle</tissue>
    </source>
</reference>